<dbReference type="EMBL" id="LKAM01000005">
    <property type="protein sequence ID" value="KUM48486.1"/>
    <property type="molecule type" value="Genomic_DNA"/>
</dbReference>
<organism evidence="1">
    <name type="scientific">Picea glauca</name>
    <name type="common">White spruce</name>
    <name type="synonym">Pinus glauca</name>
    <dbReference type="NCBI Taxonomy" id="3330"/>
    <lineage>
        <taxon>Eukaryota</taxon>
        <taxon>Viridiplantae</taxon>
        <taxon>Streptophyta</taxon>
        <taxon>Embryophyta</taxon>
        <taxon>Tracheophyta</taxon>
        <taxon>Spermatophyta</taxon>
        <taxon>Pinopsida</taxon>
        <taxon>Pinidae</taxon>
        <taxon>Conifers I</taxon>
        <taxon>Pinales</taxon>
        <taxon>Pinaceae</taxon>
        <taxon>Picea</taxon>
    </lineage>
</organism>
<sequence>MCIRKGISFFHISGDRLNCATRGKMLILSSFTRLYENPSYPMRVPRACFVYVEIRITQCSRRSYNGKGSVRELDAFNRKGKYLALEIDRERRCLLFANKKAVLCGVVPFVLYIYNNNNNYVRSNQYK</sequence>
<name>A0A124GND6_PICGL</name>
<comment type="caution">
    <text evidence="1">The sequence shown here is derived from an EMBL/GenBank/DDBJ whole genome shotgun (WGS) entry which is preliminary data.</text>
</comment>
<reference evidence="1" key="1">
    <citation type="journal article" date="2015" name="Genome Biol. Evol.">
        <title>Organellar Genomes of White Spruce (Picea glauca): Assembly and Annotation.</title>
        <authorList>
            <person name="Jackman S.D."/>
            <person name="Warren R.L."/>
            <person name="Gibb E.A."/>
            <person name="Vandervalk B.P."/>
            <person name="Mohamadi H."/>
            <person name="Chu J."/>
            <person name="Raymond A."/>
            <person name="Pleasance S."/>
            <person name="Coope R."/>
            <person name="Wildung M.R."/>
            <person name="Ritland C.E."/>
            <person name="Bousquet J."/>
            <person name="Jones S.J."/>
            <person name="Bohlmann J."/>
            <person name="Birol I."/>
        </authorList>
    </citation>
    <scope>NUCLEOTIDE SEQUENCE [LARGE SCALE GENOMIC DNA]</scope>
    <source>
        <tissue evidence="1">Flushing bud</tissue>
    </source>
</reference>
<keyword evidence="1" id="KW-0496">Mitochondrion</keyword>
<gene>
    <name evidence="1" type="ORF">ABT39_MTgene4501</name>
</gene>
<evidence type="ECO:0000313" key="1">
    <source>
        <dbReference type="EMBL" id="KUM48486.1"/>
    </source>
</evidence>
<dbReference type="AlphaFoldDB" id="A0A124GND6"/>
<geneLocation type="mitochondrion" evidence="1"/>
<accession>A0A124GND6</accession>
<protein>
    <submittedName>
        <fullName evidence="1">Uncharacterized protein</fullName>
    </submittedName>
</protein>
<proteinExistence type="predicted"/>